<evidence type="ECO:0000256" key="7">
    <source>
        <dbReference type="ARBA" id="ARBA00023163"/>
    </source>
</evidence>
<organism evidence="12 13">
    <name type="scientific">Amygdalobacter nucleatus</name>
    <dbReference type="NCBI Taxonomy" id="3029274"/>
    <lineage>
        <taxon>Bacteria</taxon>
        <taxon>Bacillati</taxon>
        <taxon>Bacillota</taxon>
        <taxon>Clostridia</taxon>
        <taxon>Eubacteriales</taxon>
        <taxon>Oscillospiraceae</taxon>
        <taxon>Amygdalobacter</taxon>
    </lineage>
</organism>
<name>A0A133YG91_9FIRM</name>
<proteinExistence type="inferred from homology"/>
<comment type="caution">
    <text evidence="12">The sequence shown here is derived from an EMBL/GenBank/DDBJ whole genome shotgun (WGS) entry which is preliminary data.</text>
</comment>
<dbReference type="InterPro" id="IPR006110">
    <property type="entry name" value="Pol_omega/Rpo6/RPB6"/>
</dbReference>
<dbReference type="GO" id="GO:0000428">
    <property type="term" value="C:DNA-directed RNA polymerase complex"/>
    <property type="evidence" value="ECO:0007669"/>
    <property type="project" value="UniProtKB-KW"/>
</dbReference>
<evidence type="ECO:0000313" key="12">
    <source>
        <dbReference type="EMBL" id="KXB42206.1"/>
    </source>
</evidence>
<dbReference type="RefSeq" id="WP_066713201.1">
    <property type="nucleotide sequence ID" value="NZ_JARFNM010000001.1"/>
</dbReference>
<dbReference type="GO" id="GO:0003677">
    <property type="term" value="F:DNA binding"/>
    <property type="evidence" value="ECO:0007669"/>
    <property type="project" value="UniProtKB-UniRule"/>
</dbReference>
<comment type="catalytic activity">
    <reaction evidence="9 10">
        <text>RNA(n) + a ribonucleoside 5'-triphosphate = RNA(n+1) + diphosphate</text>
        <dbReference type="Rhea" id="RHEA:21248"/>
        <dbReference type="Rhea" id="RHEA-COMP:14527"/>
        <dbReference type="Rhea" id="RHEA-COMP:17342"/>
        <dbReference type="ChEBI" id="CHEBI:33019"/>
        <dbReference type="ChEBI" id="CHEBI:61557"/>
        <dbReference type="ChEBI" id="CHEBI:140395"/>
        <dbReference type="EC" id="2.7.7.6"/>
    </reaction>
</comment>
<reference evidence="13" key="1">
    <citation type="submission" date="2016-01" db="EMBL/GenBank/DDBJ databases">
        <authorList>
            <person name="Mitreva M."/>
            <person name="Pepin K.H."/>
            <person name="Mihindukulasuriya K.A."/>
            <person name="Fulton R."/>
            <person name="Fronick C."/>
            <person name="O'Laughlin M."/>
            <person name="Miner T."/>
            <person name="Herter B."/>
            <person name="Rosa B.A."/>
            <person name="Cordes M."/>
            <person name="Tomlinson C."/>
            <person name="Wollam A."/>
            <person name="Palsikar V.B."/>
            <person name="Mardis E.R."/>
            <person name="Wilson R.K."/>
        </authorList>
    </citation>
    <scope>NUCLEOTIDE SEQUENCE [LARGE SCALE GENOMIC DNA]</scope>
    <source>
        <strain evidence="13">KA00274</strain>
    </source>
</reference>
<gene>
    <name evidence="10" type="primary">rpoZ</name>
    <name evidence="12" type="ORF">HMPREF1872_00380</name>
</gene>
<evidence type="ECO:0000256" key="9">
    <source>
        <dbReference type="ARBA" id="ARBA00048552"/>
    </source>
</evidence>
<comment type="subunit">
    <text evidence="10">The RNAP catalytic core consists of 2 alpha, 1 beta, 1 beta' and 1 omega subunit. When a sigma factor is associated with the core the holoenzyme is formed, which can initiate transcription.</text>
</comment>
<keyword evidence="5 10" id="KW-0808">Transferase</keyword>
<evidence type="ECO:0000256" key="3">
    <source>
        <dbReference type="ARBA" id="ARBA00013725"/>
    </source>
</evidence>
<evidence type="ECO:0000313" key="13">
    <source>
        <dbReference type="Proteomes" id="UP000070080"/>
    </source>
</evidence>
<dbReference type="GO" id="GO:0006351">
    <property type="term" value="P:DNA-templated transcription"/>
    <property type="evidence" value="ECO:0007669"/>
    <property type="project" value="UniProtKB-UniRule"/>
</dbReference>
<dbReference type="GO" id="GO:0003899">
    <property type="term" value="F:DNA-directed RNA polymerase activity"/>
    <property type="evidence" value="ECO:0007669"/>
    <property type="project" value="UniProtKB-UniRule"/>
</dbReference>
<evidence type="ECO:0000256" key="4">
    <source>
        <dbReference type="ARBA" id="ARBA00022478"/>
    </source>
</evidence>
<protein>
    <recommendedName>
        <fullName evidence="3 10">DNA-directed RNA polymerase subunit omega</fullName>
        <shortName evidence="10">RNAP omega subunit</shortName>
        <ecNumber evidence="2 10">2.7.7.6</ecNumber>
    </recommendedName>
    <alternativeName>
        <fullName evidence="10">RNA polymerase omega subunit</fullName>
    </alternativeName>
    <alternativeName>
        <fullName evidence="8 10">Transcriptase subunit omega</fullName>
    </alternativeName>
</protein>
<accession>A0A133YG91</accession>
<feature type="compositionally biased region" description="Acidic residues" evidence="11">
    <location>
        <begin position="139"/>
        <end position="152"/>
    </location>
</feature>
<dbReference type="EC" id="2.7.7.6" evidence="2 10"/>
<dbReference type="Pfam" id="PF01192">
    <property type="entry name" value="RNA_pol_Rpb6"/>
    <property type="match status" value="1"/>
</dbReference>
<dbReference type="Gene3D" id="3.90.940.10">
    <property type="match status" value="1"/>
</dbReference>
<evidence type="ECO:0000256" key="8">
    <source>
        <dbReference type="ARBA" id="ARBA00029924"/>
    </source>
</evidence>
<dbReference type="STRING" id="1497955.HMPREF1872_00380"/>
<dbReference type="SMART" id="SM01409">
    <property type="entry name" value="RNA_pol_Rpb6"/>
    <property type="match status" value="1"/>
</dbReference>
<dbReference type="SUPFAM" id="SSF63562">
    <property type="entry name" value="RPB6/omega subunit-like"/>
    <property type="match status" value="1"/>
</dbReference>
<comment type="similarity">
    <text evidence="1 10">Belongs to the RNA polymerase subunit omega family.</text>
</comment>
<comment type="function">
    <text evidence="10">Promotes RNA polymerase assembly. Latches the N- and C-terminal regions of the beta' subunit thereby facilitating its interaction with the beta and alpha subunits.</text>
</comment>
<dbReference type="HAMAP" id="MF_00366">
    <property type="entry name" value="RNApol_bact_RpoZ"/>
    <property type="match status" value="1"/>
</dbReference>
<dbReference type="Proteomes" id="UP000070080">
    <property type="component" value="Unassembled WGS sequence"/>
</dbReference>
<dbReference type="NCBIfam" id="TIGR00690">
    <property type="entry name" value="rpoZ"/>
    <property type="match status" value="1"/>
</dbReference>
<dbReference type="OrthoDB" id="9815459at2"/>
<keyword evidence="4 10" id="KW-0240">DNA-directed RNA polymerase</keyword>
<evidence type="ECO:0000256" key="10">
    <source>
        <dbReference type="HAMAP-Rule" id="MF_00366"/>
    </source>
</evidence>
<dbReference type="InterPro" id="IPR003716">
    <property type="entry name" value="DNA-dir_RNA_pol_omega"/>
</dbReference>
<keyword evidence="7 10" id="KW-0804">Transcription</keyword>
<evidence type="ECO:0000256" key="6">
    <source>
        <dbReference type="ARBA" id="ARBA00022695"/>
    </source>
</evidence>
<dbReference type="AlphaFoldDB" id="A0A133YG91"/>
<feature type="compositionally biased region" description="Basic and acidic residues" evidence="11">
    <location>
        <begin position="81"/>
        <end position="96"/>
    </location>
</feature>
<keyword evidence="13" id="KW-1185">Reference proteome</keyword>
<evidence type="ECO:0000256" key="5">
    <source>
        <dbReference type="ARBA" id="ARBA00022679"/>
    </source>
</evidence>
<dbReference type="EMBL" id="LSCV01000005">
    <property type="protein sequence ID" value="KXB42206.1"/>
    <property type="molecule type" value="Genomic_DNA"/>
</dbReference>
<dbReference type="InterPro" id="IPR036161">
    <property type="entry name" value="RPB6/omega-like_sf"/>
</dbReference>
<evidence type="ECO:0000256" key="2">
    <source>
        <dbReference type="ARBA" id="ARBA00012418"/>
    </source>
</evidence>
<evidence type="ECO:0000256" key="1">
    <source>
        <dbReference type="ARBA" id="ARBA00006711"/>
    </source>
</evidence>
<feature type="region of interest" description="Disordered" evidence="11">
    <location>
        <begin position="81"/>
        <end position="152"/>
    </location>
</feature>
<evidence type="ECO:0000256" key="11">
    <source>
        <dbReference type="SAM" id="MobiDB-lite"/>
    </source>
</evidence>
<keyword evidence="6 10" id="KW-0548">Nucleotidyltransferase</keyword>
<sequence>MLVDPPIEKLLKHVENRYCLAIAISKRSRQLVNGGLPLLKTDSKNEVSVACEEFADDTVVAVMQPVRPAIPLKPEVVARKRQEREQRFQDMEEKANAETFVKPTEAIAPAAEAENEPEPNSDVMDQANTESLEDMISAELDDEDADSNEYDE</sequence>